<protein>
    <submittedName>
        <fullName evidence="1">Uncharacterized protein</fullName>
    </submittedName>
</protein>
<comment type="caution">
    <text evidence="1">The sequence shown here is derived from an EMBL/GenBank/DDBJ whole genome shotgun (WGS) entry which is preliminary data.</text>
</comment>
<keyword evidence="2" id="KW-1185">Reference proteome</keyword>
<evidence type="ECO:0000313" key="2">
    <source>
        <dbReference type="Proteomes" id="UP001249851"/>
    </source>
</evidence>
<gene>
    <name evidence="1" type="ORF">P5673_024373</name>
</gene>
<organism evidence="1 2">
    <name type="scientific">Acropora cervicornis</name>
    <name type="common">Staghorn coral</name>
    <dbReference type="NCBI Taxonomy" id="6130"/>
    <lineage>
        <taxon>Eukaryota</taxon>
        <taxon>Metazoa</taxon>
        <taxon>Cnidaria</taxon>
        <taxon>Anthozoa</taxon>
        <taxon>Hexacorallia</taxon>
        <taxon>Scleractinia</taxon>
        <taxon>Astrocoeniina</taxon>
        <taxon>Acroporidae</taxon>
        <taxon>Acropora</taxon>
    </lineage>
</organism>
<reference evidence="1" key="2">
    <citation type="journal article" date="2023" name="Science">
        <title>Genomic signatures of disease resistance in endangered staghorn corals.</title>
        <authorList>
            <person name="Vollmer S.V."/>
            <person name="Selwyn J.D."/>
            <person name="Despard B.A."/>
            <person name="Roesel C.L."/>
        </authorList>
    </citation>
    <scope>NUCLEOTIDE SEQUENCE</scope>
    <source>
        <strain evidence="1">K2</strain>
    </source>
</reference>
<dbReference type="Proteomes" id="UP001249851">
    <property type="component" value="Unassembled WGS sequence"/>
</dbReference>
<reference evidence="1" key="1">
    <citation type="journal article" date="2023" name="G3 (Bethesda)">
        <title>Whole genome assembly and annotation of the endangered Caribbean coral Acropora cervicornis.</title>
        <authorList>
            <person name="Selwyn J.D."/>
            <person name="Vollmer S.V."/>
        </authorList>
    </citation>
    <scope>NUCLEOTIDE SEQUENCE</scope>
    <source>
        <strain evidence="1">K2</strain>
    </source>
</reference>
<accession>A0AAD9Q3F3</accession>
<dbReference type="AlphaFoldDB" id="A0AAD9Q3F3"/>
<sequence length="82" mass="8865">MQTFLFLKTAPAHSRISQSAYPASTKTLGRKASINPGNGFRLTSSSTQQRKTIHATNTLEIVEELPLTNLAIMTKSTACLAT</sequence>
<feature type="non-terminal residue" evidence="1">
    <location>
        <position position="82"/>
    </location>
</feature>
<evidence type="ECO:0000313" key="1">
    <source>
        <dbReference type="EMBL" id="KAK2554037.1"/>
    </source>
</evidence>
<proteinExistence type="predicted"/>
<name>A0AAD9Q3F3_ACRCE</name>
<dbReference type="EMBL" id="JARQWQ010000072">
    <property type="protein sequence ID" value="KAK2554037.1"/>
    <property type="molecule type" value="Genomic_DNA"/>
</dbReference>